<protein>
    <submittedName>
        <fullName evidence="2">Uncharacterized protein</fullName>
    </submittedName>
</protein>
<evidence type="ECO:0000313" key="3">
    <source>
        <dbReference type="Proteomes" id="UP001138500"/>
    </source>
</evidence>
<dbReference type="AlphaFoldDB" id="A0A9W7SML6"/>
<accession>A0A9W7SML6</accession>
<proteinExistence type="predicted"/>
<dbReference type="EMBL" id="RIBY02002134">
    <property type="protein sequence ID" value="KAH9824605.1"/>
    <property type="molecule type" value="Genomic_DNA"/>
</dbReference>
<evidence type="ECO:0000313" key="2">
    <source>
        <dbReference type="EMBL" id="KAH9824605.1"/>
    </source>
</evidence>
<sequence>MTSTDDDSVLNNVDFSQFLEFDHSEQSSNFLIAGDVKVDIADLTTNQLVTEANPPSMHEQSKAPYLGLRNSKPDHNQAFLGYLAEVAGGRKVKAEQEVGDNSAPDLRLSRPASAMPLIDAPTAPASPSKRLSKKRKLADLGHGNLDPALSDVFDLGLQAPMSAFHQPSQIFENPTQIACAATKLEGSQIHQNPNPATTSNATPPLNIAGQQTLQLAAASARDVQQSVTMPQAPGQLIKAHLPPSMLNTRPLRAAPTRIPWTDTPRVILTRHGHIRAATSNTDLRDAMPYSVELPSCPELGAMEIIAYYPNHFSWPEMLLRLLAAGWTTSLIAEYALHVRGRLTVAAVTRLNNKIRKAATTAGNTFFKTRYFTVKKHADQMVSSTFQQGPTTYNVTHIQPPAQVDHTWLQAYSRI</sequence>
<feature type="region of interest" description="Disordered" evidence="1">
    <location>
        <begin position="94"/>
        <end position="135"/>
    </location>
</feature>
<dbReference type="Proteomes" id="UP001138500">
    <property type="component" value="Unassembled WGS sequence"/>
</dbReference>
<organism evidence="2 3">
    <name type="scientific">Teratosphaeria destructans</name>
    <dbReference type="NCBI Taxonomy" id="418781"/>
    <lineage>
        <taxon>Eukaryota</taxon>
        <taxon>Fungi</taxon>
        <taxon>Dikarya</taxon>
        <taxon>Ascomycota</taxon>
        <taxon>Pezizomycotina</taxon>
        <taxon>Dothideomycetes</taxon>
        <taxon>Dothideomycetidae</taxon>
        <taxon>Mycosphaerellales</taxon>
        <taxon>Teratosphaeriaceae</taxon>
        <taxon>Teratosphaeria</taxon>
    </lineage>
</organism>
<evidence type="ECO:0000256" key="1">
    <source>
        <dbReference type="SAM" id="MobiDB-lite"/>
    </source>
</evidence>
<dbReference type="OrthoDB" id="3796227at2759"/>
<comment type="caution">
    <text evidence="2">The sequence shown here is derived from an EMBL/GenBank/DDBJ whole genome shotgun (WGS) entry which is preliminary data.</text>
</comment>
<keyword evidence="3" id="KW-1185">Reference proteome</keyword>
<name>A0A9W7SML6_9PEZI</name>
<reference evidence="2 3" key="1">
    <citation type="journal article" date="2018" name="IMA Fungus">
        <title>IMA Genome-F 10: Nine draft genome sequences of Claviceps purpurea s.lat., including C. arundinis, C. humidiphila, and C. cf. spartinae, pseudomolecules for the pitch canker pathogen Fusarium circinatum, draft genome of Davidsoniella eucalypti, Grosmannia galeiformis, Quambalaria eucalypti, and Teratosphaeria destructans.</title>
        <authorList>
            <person name="Wingfield B.D."/>
            <person name="Liu M."/>
            <person name="Nguyen H.D."/>
            <person name="Lane F.A."/>
            <person name="Morgan S.W."/>
            <person name="De Vos L."/>
            <person name="Wilken P.M."/>
            <person name="Duong T.A."/>
            <person name="Aylward J."/>
            <person name="Coetzee M.P."/>
            <person name="Dadej K."/>
            <person name="De Beer Z.W."/>
            <person name="Findlay W."/>
            <person name="Havenga M."/>
            <person name="Kolarik M."/>
            <person name="Menzies J.G."/>
            <person name="Naidoo K."/>
            <person name="Pochopski O."/>
            <person name="Shoukouhi P."/>
            <person name="Santana Q.C."/>
            <person name="Seifert K.A."/>
            <person name="Soal N."/>
            <person name="Steenkamp E.T."/>
            <person name="Tatham C.T."/>
            <person name="van der Nest M.A."/>
            <person name="Wingfield M.J."/>
        </authorList>
    </citation>
    <scope>NUCLEOTIDE SEQUENCE [LARGE SCALE GENOMIC DNA]</scope>
    <source>
        <strain evidence="2">CMW44962</strain>
    </source>
</reference>
<reference evidence="2 3" key="2">
    <citation type="journal article" date="2021" name="Curr. Genet.">
        <title>Genetic response to nitrogen starvation in the aggressive Eucalyptus foliar pathogen Teratosphaeria destructans.</title>
        <authorList>
            <person name="Havenga M."/>
            <person name="Wingfield B.D."/>
            <person name="Wingfield M.J."/>
            <person name="Dreyer L.L."/>
            <person name="Roets F."/>
            <person name="Aylward J."/>
        </authorList>
    </citation>
    <scope>NUCLEOTIDE SEQUENCE [LARGE SCALE GENOMIC DNA]</scope>
    <source>
        <strain evidence="2">CMW44962</strain>
    </source>
</reference>
<gene>
    <name evidence="2" type="ORF">Tdes44962_MAKER04286</name>
</gene>